<dbReference type="Proteomes" id="UP000624709">
    <property type="component" value="Unassembled WGS sequence"/>
</dbReference>
<keyword evidence="2" id="KW-1185">Reference proteome</keyword>
<dbReference type="SUPFAM" id="SSF88723">
    <property type="entry name" value="PIN domain-like"/>
    <property type="match status" value="1"/>
</dbReference>
<dbReference type="EMBL" id="BOMS01000016">
    <property type="protein sequence ID" value="GIE65193.1"/>
    <property type="molecule type" value="Genomic_DNA"/>
</dbReference>
<evidence type="ECO:0000313" key="1">
    <source>
        <dbReference type="EMBL" id="GIE65193.1"/>
    </source>
</evidence>
<protein>
    <recommendedName>
        <fullName evidence="3">PIN domain-containing protein</fullName>
    </recommendedName>
</protein>
<accession>A0ABQ4B3F3</accession>
<evidence type="ECO:0008006" key="3">
    <source>
        <dbReference type="Google" id="ProtNLM"/>
    </source>
</evidence>
<gene>
    <name evidence="1" type="ORF">Apa02nite_013010</name>
</gene>
<dbReference type="Gene3D" id="3.40.50.1010">
    <property type="entry name" value="5'-nuclease"/>
    <property type="match status" value="1"/>
</dbReference>
<name>A0ABQ4B3F3_9ACTN</name>
<dbReference type="RefSeq" id="WP_203824250.1">
    <property type="nucleotide sequence ID" value="NZ_BAAATY010000008.1"/>
</dbReference>
<evidence type="ECO:0000313" key="2">
    <source>
        <dbReference type="Proteomes" id="UP000624709"/>
    </source>
</evidence>
<dbReference type="InterPro" id="IPR029060">
    <property type="entry name" value="PIN-like_dom_sf"/>
</dbReference>
<organism evidence="1 2">
    <name type="scientific">Actinoplanes palleronii</name>
    <dbReference type="NCBI Taxonomy" id="113570"/>
    <lineage>
        <taxon>Bacteria</taxon>
        <taxon>Bacillati</taxon>
        <taxon>Actinomycetota</taxon>
        <taxon>Actinomycetes</taxon>
        <taxon>Micromonosporales</taxon>
        <taxon>Micromonosporaceae</taxon>
        <taxon>Actinoplanes</taxon>
    </lineage>
</organism>
<reference evidence="1 2" key="1">
    <citation type="submission" date="2021-01" db="EMBL/GenBank/DDBJ databases">
        <title>Whole genome shotgun sequence of Actinoplanes palleronii NBRC 14916.</title>
        <authorList>
            <person name="Komaki H."/>
            <person name="Tamura T."/>
        </authorList>
    </citation>
    <scope>NUCLEOTIDE SEQUENCE [LARGE SCALE GENOMIC DNA]</scope>
    <source>
        <strain evidence="1 2">NBRC 14916</strain>
    </source>
</reference>
<sequence length="130" mass="14202">MPGTLLLDCEGLSKFYRDDHAVTWLVRTALRQGRTVATTAMTVLEADYDRVHPARARWVLSGIDVRAITRDVAGKAADLLRANKLHGHKHAIDAAFAAIARAAPRPADVLTSDPQDLKLLCGPTIRVVRV</sequence>
<proteinExistence type="predicted"/>
<comment type="caution">
    <text evidence="1">The sequence shown here is derived from an EMBL/GenBank/DDBJ whole genome shotgun (WGS) entry which is preliminary data.</text>
</comment>